<dbReference type="SUPFAM" id="SSF52317">
    <property type="entry name" value="Class I glutamine amidotransferase-like"/>
    <property type="match status" value="1"/>
</dbReference>
<dbReference type="EMBL" id="JAKELL010000009">
    <property type="protein sequence ID" value="KAH8996257.1"/>
    <property type="molecule type" value="Genomic_DNA"/>
</dbReference>
<proteinExistence type="predicted"/>
<dbReference type="Proteomes" id="UP001201163">
    <property type="component" value="Unassembled WGS sequence"/>
</dbReference>
<reference evidence="2" key="1">
    <citation type="submission" date="2022-01" db="EMBL/GenBank/DDBJ databases">
        <title>Comparative genomics reveals a dynamic genome evolution in the ectomycorrhizal milk-cap (Lactarius) mushrooms.</title>
        <authorList>
            <consortium name="DOE Joint Genome Institute"/>
            <person name="Lebreton A."/>
            <person name="Tang N."/>
            <person name="Kuo A."/>
            <person name="LaButti K."/>
            <person name="Drula E."/>
            <person name="Barry K."/>
            <person name="Clum A."/>
            <person name="Lipzen A."/>
            <person name="Mousain D."/>
            <person name="Ng V."/>
            <person name="Wang R."/>
            <person name="Wang X."/>
            <person name="Dai Y."/>
            <person name="Henrissat B."/>
            <person name="Grigoriev I.V."/>
            <person name="Guerin-Laguette A."/>
            <person name="Yu F."/>
            <person name="Martin F.M."/>
        </authorList>
    </citation>
    <scope>NUCLEOTIDE SEQUENCE</scope>
    <source>
        <strain evidence="2">QP</strain>
    </source>
</reference>
<name>A0AAD4QFW2_9AGAM</name>
<dbReference type="PANTHER" id="PTHR42695:SF5">
    <property type="entry name" value="GLUTAMINE AMIDOTRANSFERASE YLR126C-RELATED"/>
    <property type="match status" value="1"/>
</dbReference>
<dbReference type="GO" id="GO:0005634">
    <property type="term" value="C:nucleus"/>
    <property type="evidence" value="ECO:0007669"/>
    <property type="project" value="TreeGrafter"/>
</dbReference>
<accession>A0AAD4QFW2</accession>
<dbReference type="AlphaFoldDB" id="A0AAD4QFW2"/>
<dbReference type="GO" id="GO:0005829">
    <property type="term" value="C:cytosol"/>
    <property type="evidence" value="ECO:0007669"/>
    <property type="project" value="TreeGrafter"/>
</dbReference>
<keyword evidence="2" id="KW-0315">Glutamine amidotransferase</keyword>
<dbReference type="Gene3D" id="3.40.50.880">
    <property type="match status" value="1"/>
</dbReference>
<dbReference type="Pfam" id="PF00117">
    <property type="entry name" value="GATase"/>
    <property type="match status" value="1"/>
</dbReference>
<sequence length="283" mass="31031">MTAKDPCLALLVCDISIPAVVKDHGEYPMIFEKFLRASLPDRLSAFTLDSYDIRYAMEYPKEDVLDTYDGIIISGSAASAYEDFEWVKRLVSWVATLATQRPLIKIIGICFGHQIVARALGGKCVSNSGKWEVAITEVALTDLGQRIFGAQSLARSASPRICILDDNIQQMHRDHVPVTPPSFHLLGSTAITENQGMVLFSDPGAPLPTLDAPIPQIHVLTLQGHPEFTADIVKEVVKARSESGAMDRETAENAWPRADWHNDGVSLIGKAIWRVLLSAPKIG</sequence>
<dbReference type="PROSITE" id="PS51273">
    <property type="entry name" value="GATASE_TYPE_1"/>
    <property type="match status" value="1"/>
</dbReference>
<dbReference type="InterPro" id="IPR044992">
    <property type="entry name" value="ChyE-like"/>
</dbReference>
<evidence type="ECO:0000259" key="1">
    <source>
        <dbReference type="Pfam" id="PF00117"/>
    </source>
</evidence>
<evidence type="ECO:0000313" key="2">
    <source>
        <dbReference type="EMBL" id="KAH8996257.1"/>
    </source>
</evidence>
<protein>
    <submittedName>
        <fullName evidence="2">Class I glutamine amidotransferase-like protein</fullName>
    </submittedName>
</protein>
<keyword evidence="3" id="KW-1185">Reference proteome</keyword>
<gene>
    <name evidence="2" type="ORF">EDB92DRAFT_1793769</name>
</gene>
<dbReference type="CDD" id="cd01741">
    <property type="entry name" value="GATase1_1"/>
    <property type="match status" value="1"/>
</dbReference>
<comment type="caution">
    <text evidence="2">The sequence shown here is derived from an EMBL/GenBank/DDBJ whole genome shotgun (WGS) entry which is preliminary data.</text>
</comment>
<dbReference type="InterPro" id="IPR029062">
    <property type="entry name" value="Class_I_gatase-like"/>
</dbReference>
<feature type="domain" description="Glutamine amidotransferase" evidence="1">
    <location>
        <begin position="61"/>
        <end position="128"/>
    </location>
</feature>
<dbReference type="InterPro" id="IPR017926">
    <property type="entry name" value="GATASE"/>
</dbReference>
<dbReference type="PANTHER" id="PTHR42695">
    <property type="entry name" value="GLUTAMINE AMIDOTRANSFERASE YLR126C-RELATED"/>
    <property type="match status" value="1"/>
</dbReference>
<organism evidence="2 3">
    <name type="scientific">Lactarius akahatsu</name>
    <dbReference type="NCBI Taxonomy" id="416441"/>
    <lineage>
        <taxon>Eukaryota</taxon>
        <taxon>Fungi</taxon>
        <taxon>Dikarya</taxon>
        <taxon>Basidiomycota</taxon>
        <taxon>Agaricomycotina</taxon>
        <taxon>Agaricomycetes</taxon>
        <taxon>Russulales</taxon>
        <taxon>Russulaceae</taxon>
        <taxon>Lactarius</taxon>
    </lineage>
</organism>
<evidence type="ECO:0000313" key="3">
    <source>
        <dbReference type="Proteomes" id="UP001201163"/>
    </source>
</evidence>